<keyword evidence="5" id="KW-0812">Transmembrane</keyword>
<evidence type="ECO:0000313" key="12">
    <source>
        <dbReference type="Proteomes" id="UP000298216"/>
    </source>
</evidence>
<feature type="domain" description="PDZ" evidence="10">
    <location>
        <begin position="247"/>
        <end position="285"/>
    </location>
</feature>
<dbReference type="AlphaFoldDB" id="A0A4Y9RQ92"/>
<dbReference type="Gene3D" id="2.30.42.10">
    <property type="match status" value="1"/>
</dbReference>
<evidence type="ECO:0000256" key="7">
    <source>
        <dbReference type="ARBA" id="ARBA00022989"/>
    </source>
</evidence>
<evidence type="ECO:0000256" key="2">
    <source>
        <dbReference type="ARBA" id="ARBA00022448"/>
    </source>
</evidence>
<evidence type="ECO:0000256" key="8">
    <source>
        <dbReference type="ARBA" id="ARBA00023136"/>
    </source>
</evidence>
<evidence type="ECO:0000256" key="4">
    <source>
        <dbReference type="ARBA" id="ARBA00022519"/>
    </source>
</evidence>
<evidence type="ECO:0000256" key="1">
    <source>
        <dbReference type="ARBA" id="ARBA00004533"/>
    </source>
</evidence>
<evidence type="ECO:0000256" key="5">
    <source>
        <dbReference type="ARBA" id="ARBA00022692"/>
    </source>
</evidence>
<keyword evidence="6" id="KW-0653">Protein transport</keyword>
<comment type="caution">
    <text evidence="11">The sequence shown here is derived from an EMBL/GenBank/DDBJ whole genome shotgun (WGS) entry which is preliminary data.</text>
</comment>
<sequence>MFLVSSHSGAARIRTISLSRVTAVGGRDEHGAVIAAFRNFSLTSAAGTARRLPLRRIVESILILLLLIQGGRLVWIFVAPHAAPEQMAAAAATRPVDVNILSRFDAFFRTGGQGALAGASGTESSQMRLFGVRSGGVGSGSAIIGLADGRQVSVGVGEEVEPGLVLQAVGPNFVTLARGQSLSRLEFTDAPVGAAAPPPPPSTPQVVAPPSPAPASAQGAVVDPQRLMAQASLRPRIQGLGVNGFTVSSAGNASELRSAGLQSGDVILSVNGVALNSPQAIGALRGQLASAPAAEIQYERAGETRTTTIRTRP</sequence>
<dbReference type="OrthoDB" id="9812912at2"/>
<feature type="region of interest" description="Disordered" evidence="9">
    <location>
        <begin position="190"/>
        <end position="219"/>
    </location>
</feature>
<dbReference type="GO" id="GO:0005886">
    <property type="term" value="C:plasma membrane"/>
    <property type="evidence" value="ECO:0007669"/>
    <property type="project" value="UniProtKB-SubCell"/>
</dbReference>
<keyword evidence="2" id="KW-0813">Transport</keyword>
<gene>
    <name evidence="11" type="ORF">EGY25_14585</name>
</gene>
<comment type="subcellular location">
    <subcellularLocation>
        <location evidence="1">Cell inner membrane</location>
    </subcellularLocation>
</comment>
<evidence type="ECO:0000256" key="3">
    <source>
        <dbReference type="ARBA" id="ARBA00022475"/>
    </source>
</evidence>
<keyword evidence="12" id="KW-1185">Reference proteome</keyword>
<protein>
    <submittedName>
        <fullName evidence="11">General secretion pathway protein</fullName>
    </submittedName>
</protein>
<evidence type="ECO:0000256" key="6">
    <source>
        <dbReference type="ARBA" id="ARBA00022927"/>
    </source>
</evidence>
<dbReference type="GO" id="GO:0015031">
    <property type="term" value="P:protein transport"/>
    <property type="evidence" value="ECO:0007669"/>
    <property type="project" value="UniProtKB-KW"/>
</dbReference>
<accession>A0A4Y9RQ92</accession>
<evidence type="ECO:0000256" key="9">
    <source>
        <dbReference type="SAM" id="MobiDB-lite"/>
    </source>
</evidence>
<name>A0A4Y9RQ92_9CAUL</name>
<dbReference type="Pfam" id="PF11356">
    <property type="entry name" value="T2SSC"/>
    <property type="match status" value="1"/>
</dbReference>
<dbReference type="PROSITE" id="PS50106">
    <property type="entry name" value="PDZ"/>
    <property type="match status" value="1"/>
</dbReference>
<dbReference type="Proteomes" id="UP000298216">
    <property type="component" value="Unassembled WGS sequence"/>
</dbReference>
<dbReference type="EMBL" id="SPVH01000007">
    <property type="protein sequence ID" value="TFW11244.1"/>
    <property type="molecule type" value="Genomic_DNA"/>
</dbReference>
<dbReference type="Gene3D" id="2.30.30.830">
    <property type="match status" value="1"/>
</dbReference>
<reference evidence="11 12" key="1">
    <citation type="submission" date="2019-03" db="EMBL/GenBank/DDBJ databases">
        <title>Draft genome of Brevundimonas sp. a heavy metal resistant soil bacteria.</title>
        <authorList>
            <person name="Soto J."/>
        </authorList>
    </citation>
    <scope>NUCLEOTIDE SEQUENCE [LARGE SCALE GENOMIC DNA]</scope>
    <source>
        <strain evidence="11 12">B-10</strain>
    </source>
</reference>
<dbReference type="InterPro" id="IPR024961">
    <property type="entry name" value="T2SS_GspC_N"/>
</dbReference>
<feature type="compositionally biased region" description="Pro residues" evidence="9">
    <location>
        <begin position="196"/>
        <end position="213"/>
    </location>
</feature>
<keyword evidence="8" id="KW-0472">Membrane</keyword>
<proteinExistence type="predicted"/>
<keyword evidence="7" id="KW-1133">Transmembrane helix</keyword>
<dbReference type="SUPFAM" id="SSF50156">
    <property type="entry name" value="PDZ domain-like"/>
    <property type="match status" value="1"/>
</dbReference>
<evidence type="ECO:0000313" key="11">
    <source>
        <dbReference type="EMBL" id="TFW11244.1"/>
    </source>
</evidence>
<dbReference type="InterPro" id="IPR001478">
    <property type="entry name" value="PDZ"/>
</dbReference>
<keyword evidence="4" id="KW-0997">Cell inner membrane</keyword>
<dbReference type="InterPro" id="IPR036034">
    <property type="entry name" value="PDZ_sf"/>
</dbReference>
<organism evidence="11 12">
    <name type="scientific">Brevundimonas intermedia</name>
    <dbReference type="NCBI Taxonomy" id="74315"/>
    <lineage>
        <taxon>Bacteria</taxon>
        <taxon>Pseudomonadati</taxon>
        <taxon>Pseudomonadota</taxon>
        <taxon>Alphaproteobacteria</taxon>
        <taxon>Caulobacterales</taxon>
        <taxon>Caulobacteraceae</taxon>
        <taxon>Brevundimonas</taxon>
    </lineage>
</organism>
<keyword evidence="3" id="KW-1003">Cell membrane</keyword>
<evidence type="ECO:0000259" key="10">
    <source>
        <dbReference type="PROSITE" id="PS50106"/>
    </source>
</evidence>